<keyword evidence="3" id="KW-1185">Reference proteome</keyword>
<feature type="transmembrane region" description="Helical" evidence="1">
    <location>
        <begin position="49"/>
        <end position="69"/>
    </location>
</feature>
<keyword evidence="1" id="KW-0472">Membrane</keyword>
<dbReference type="AlphaFoldDB" id="A0A543AVY9"/>
<dbReference type="Proteomes" id="UP000317043">
    <property type="component" value="Unassembled WGS sequence"/>
</dbReference>
<proteinExistence type="predicted"/>
<keyword evidence="1" id="KW-1133">Transmembrane helix</keyword>
<evidence type="ECO:0000313" key="3">
    <source>
        <dbReference type="Proteomes" id="UP000317043"/>
    </source>
</evidence>
<gene>
    <name evidence="2" type="ORF">FB566_2284</name>
</gene>
<evidence type="ECO:0000313" key="2">
    <source>
        <dbReference type="EMBL" id="TQL76747.1"/>
    </source>
</evidence>
<sequence>MTARTWLRAGLGFLAVSQFVVGGWALLWPRSFFDIPWVGMHMSYNAHLMMDYGAMSLATSIVLGVAVFVVRSSMAYTALAMYLMFAAPHLIIHIRLINHLAPPDRVPLLVALGAAVLMPLALLPLVRRLKSPGDNNRRITEVSSKVEVER</sequence>
<organism evidence="2 3">
    <name type="scientific">Stackebrandtia endophytica</name>
    <dbReference type="NCBI Taxonomy" id="1496996"/>
    <lineage>
        <taxon>Bacteria</taxon>
        <taxon>Bacillati</taxon>
        <taxon>Actinomycetota</taxon>
        <taxon>Actinomycetes</taxon>
        <taxon>Glycomycetales</taxon>
        <taxon>Glycomycetaceae</taxon>
        <taxon>Stackebrandtia</taxon>
    </lineage>
</organism>
<evidence type="ECO:0008006" key="4">
    <source>
        <dbReference type="Google" id="ProtNLM"/>
    </source>
</evidence>
<protein>
    <recommendedName>
        <fullName evidence="4">DoxX-like protein</fullName>
    </recommendedName>
</protein>
<keyword evidence="1" id="KW-0812">Transmembrane</keyword>
<dbReference type="InParanoid" id="A0A543AVY9"/>
<feature type="transmembrane region" description="Helical" evidence="1">
    <location>
        <begin position="6"/>
        <end position="28"/>
    </location>
</feature>
<accession>A0A543AVY9</accession>
<reference evidence="2 3" key="1">
    <citation type="submission" date="2019-06" db="EMBL/GenBank/DDBJ databases">
        <title>Sequencing the genomes of 1000 actinobacteria strains.</title>
        <authorList>
            <person name="Klenk H.-P."/>
        </authorList>
    </citation>
    <scope>NUCLEOTIDE SEQUENCE [LARGE SCALE GENOMIC DNA]</scope>
    <source>
        <strain evidence="2 3">DSM 45928</strain>
    </source>
</reference>
<dbReference type="RefSeq" id="WP_142038609.1">
    <property type="nucleotide sequence ID" value="NZ_JBHTGS010000001.1"/>
</dbReference>
<feature type="transmembrane region" description="Helical" evidence="1">
    <location>
        <begin position="75"/>
        <end position="94"/>
    </location>
</feature>
<dbReference type="EMBL" id="VFOW01000001">
    <property type="protein sequence ID" value="TQL76747.1"/>
    <property type="molecule type" value="Genomic_DNA"/>
</dbReference>
<dbReference type="OrthoDB" id="74134at2"/>
<comment type="caution">
    <text evidence="2">The sequence shown here is derived from an EMBL/GenBank/DDBJ whole genome shotgun (WGS) entry which is preliminary data.</text>
</comment>
<name>A0A543AVY9_9ACTN</name>
<evidence type="ECO:0000256" key="1">
    <source>
        <dbReference type="SAM" id="Phobius"/>
    </source>
</evidence>
<feature type="transmembrane region" description="Helical" evidence="1">
    <location>
        <begin position="106"/>
        <end position="126"/>
    </location>
</feature>